<organism evidence="1">
    <name type="scientific">Brugia malayi</name>
    <name type="common">Filarial nematode worm</name>
    <dbReference type="NCBI Taxonomy" id="6279"/>
    <lineage>
        <taxon>Eukaryota</taxon>
        <taxon>Metazoa</taxon>
        <taxon>Ecdysozoa</taxon>
        <taxon>Nematoda</taxon>
        <taxon>Chromadorea</taxon>
        <taxon>Rhabditida</taxon>
        <taxon>Spirurina</taxon>
        <taxon>Spiruromorpha</taxon>
        <taxon>Filarioidea</taxon>
        <taxon>Onchocercidae</taxon>
        <taxon>Brugia</taxon>
    </lineage>
</organism>
<protein>
    <submittedName>
        <fullName evidence="1">Bm14338</fullName>
    </submittedName>
</protein>
<reference evidence="1" key="1">
    <citation type="journal article" date="2007" name="Science">
        <title>Draft genome of the filarial nematode parasite Brugia malayi.</title>
        <authorList>
            <person name="Ghedin E."/>
            <person name="Wang S."/>
            <person name="Spiro D."/>
            <person name="Caler E."/>
            <person name="Zhao Q."/>
            <person name="Crabtree J."/>
            <person name="Allen J.E."/>
            <person name="Delcher A.L."/>
            <person name="Guiliano D.B."/>
            <person name="Miranda-Saavedra D."/>
            <person name="Angiuoli S.V."/>
            <person name="Creasy T."/>
            <person name="Amedeo P."/>
            <person name="Haas B."/>
            <person name="El-Sayed N.M."/>
            <person name="Wortman J.R."/>
            <person name="Feldblyum T."/>
            <person name="Tallon L."/>
            <person name="Schatz M."/>
            <person name="Shumway M."/>
            <person name="Koo H."/>
            <person name="Salzberg S.L."/>
            <person name="Schobel S."/>
            <person name="Pertea M."/>
            <person name="Pop M."/>
            <person name="White O."/>
            <person name="Barton G.J."/>
            <person name="Carlow C.K."/>
            <person name="Crawford M.J."/>
            <person name="Daub J."/>
            <person name="Dimmic M.W."/>
            <person name="Estes C.F."/>
            <person name="Foster J.M."/>
            <person name="Ganatra M."/>
            <person name="Gregory W.F."/>
            <person name="Johnson N.M."/>
            <person name="Jin J."/>
            <person name="Komuniecki R."/>
            <person name="Korf I."/>
            <person name="Kumar S."/>
            <person name="Laney S."/>
            <person name="Li B.W."/>
            <person name="Li W."/>
            <person name="Lindblom T.H."/>
            <person name="Lustigman S."/>
            <person name="Ma D."/>
            <person name="Maina C.V."/>
            <person name="Martin D.M."/>
            <person name="McCarter J.P."/>
            <person name="McReynolds L."/>
            <person name="Mitreva M."/>
            <person name="Nutman T.B."/>
            <person name="Parkinson J."/>
            <person name="Peregrin-Alvarez J.M."/>
            <person name="Poole C."/>
            <person name="Ren Q."/>
            <person name="Saunders L."/>
            <person name="Sluder A.E."/>
            <person name="Smith K."/>
            <person name="Stanke M."/>
            <person name="Unnasch T.R."/>
            <person name="Ware J."/>
            <person name="Wei A.D."/>
            <person name="Weil G."/>
            <person name="Williams D.J."/>
            <person name="Zhang Y."/>
            <person name="Williams S.A."/>
            <person name="Fraser-Liggett C."/>
            <person name="Slatko B."/>
            <person name="Blaxter M.L."/>
            <person name="Scott A.L."/>
        </authorList>
    </citation>
    <scope>NUCLEOTIDE SEQUENCE</scope>
    <source>
        <strain evidence="1">FR3</strain>
    </source>
</reference>
<accession>A0A0J9YG52</accession>
<sequence>MKSCYKFQNFGINNKKTIDEKYTLLWEVFSDSHFQNVFVVDVLQKQNKERGFDVMIRLNTNLNLFRIFNE</sequence>
<dbReference type="AlphaFoldDB" id="A0A0J9YG52"/>
<proteinExistence type="predicted"/>
<reference evidence="1" key="2">
    <citation type="submission" date="2012-12" db="EMBL/GenBank/DDBJ databases">
        <authorList>
            <person name="Gao Y.W."/>
            <person name="Fan S.T."/>
            <person name="Sun H.T."/>
            <person name="Wang Z."/>
            <person name="Gao X.L."/>
            <person name="Li Y.G."/>
            <person name="Wang T.C."/>
            <person name="Zhang K."/>
            <person name="Xu W.W."/>
            <person name="Yu Z.J."/>
            <person name="Xia X.Z."/>
        </authorList>
    </citation>
    <scope>NUCLEOTIDE SEQUENCE</scope>
    <source>
        <strain evidence="1">FR3</strain>
    </source>
</reference>
<name>A0A0J9YG52_BRUMA</name>
<gene>
    <name evidence="1 2" type="ORF">Bm14338</name>
    <name evidence="1" type="ORF">BM_Bm14338</name>
</gene>
<dbReference type="WormBase" id="Bm14338">
    <property type="protein sequence ID" value="BM45722"/>
    <property type="gene ID" value="WBGene00234599"/>
</dbReference>
<evidence type="ECO:0000313" key="1">
    <source>
        <dbReference type="EMBL" id="CDQ08556.1"/>
    </source>
</evidence>
<dbReference type="EMBL" id="LN860788">
    <property type="protein sequence ID" value="CDQ08556.1"/>
    <property type="molecule type" value="Genomic_DNA"/>
</dbReference>
<evidence type="ECO:0000313" key="2">
    <source>
        <dbReference type="WormBase" id="Bm14338"/>
    </source>
</evidence>